<dbReference type="AlphaFoldDB" id="A0A8S9PWX5"/>
<feature type="compositionally biased region" description="Polar residues" evidence="1">
    <location>
        <begin position="102"/>
        <end position="130"/>
    </location>
</feature>
<comment type="caution">
    <text evidence="2">The sequence shown here is derived from an EMBL/GenBank/DDBJ whole genome shotgun (WGS) entry which is preliminary data.</text>
</comment>
<gene>
    <name evidence="2" type="ORF">F2Q69_00048652</name>
</gene>
<evidence type="ECO:0000313" key="2">
    <source>
        <dbReference type="EMBL" id="KAF3525924.1"/>
    </source>
</evidence>
<evidence type="ECO:0000313" key="3">
    <source>
        <dbReference type="Proteomes" id="UP000712600"/>
    </source>
</evidence>
<organism evidence="2 3">
    <name type="scientific">Brassica cretica</name>
    <name type="common">Mustard</name>
    <dbReference type="NCBI Taxonomy" id="69181"/>
    <lineage>
        <taxon>Eukaryota</taxon>
        <taxon>Viridiplantae</taxon>
        <taxon>Streptophyta</taxon>
        <taxon>Embryophyta</taxon>
        <taxon>Tracheophyta</taxon>
        <taxon>Spermatophyta</taxon>
        <taxon>Magnoliopsida</taxon>
        <taxon>eudicotyledons</taxon>
        <taxon>Gunneridae</taxon>
        <taxon>Pentapetalae</taxon>
        <taxon>rosids</taxon>
        <taxon>malvids</taxon>
        <taxon>Brassicales</taxon>
        <taxon>Brassicaceae</taxon>
        <taxon>Brassiceae</taxon>
        <taxon>Brassica</taxon>
    </lineage>
</organism>
<sequence>MTEGLPPPDLPTIPPDLPRFGSLSAMALPALPPLFRSGPLAKGVLAAPITFVAGSSGSGTQSTVLSANLVDIRHHSTVGVGVIVQPLQSNVHASAPLGAHNMPNQSSSFSDTMVQTVNGSSSSVSTDTGAQAKTTLYNGATKHSQDVNSNQKPSKDKEIIQFENKLAASSSGSGPSPPDIDPPARSPTNKNFSVSAPMNLILSPVAVKTLASDPSP</sequence>
<reference evidence="2" key="1">
    <citation type="submission" date="2019-12" db="EMBL/GenBank/DDBJ databases">
        <title>Genome sequencing and annotation of Brassica cretica.</title>
        <authorList>
            <person name="Studholme D.J."/>
            <person name="Sarris P."/>
        </authorList>
    </citation>
    <scope>NUCLEOTIDE SEQUENCE</scope>
    <source>
        <strain evidence="2">PFS-109/04</strain>
        <tissue evidence="2">Leaf</tissue>
    </source>
</reference>
<feature type="region of interest" description="Disordered" evidence="1">
    <location>
        <begin position="162"/>
        <end position="195"/>
    </location>
</feature>
<name>A0A8S9PWX5_BRACR</name>
<proteinExistence type="predicted"/>
<evidence type="ECO:0000256" key="1">
    <source>
        <dbReference type="SAM" id="MobiDB-lite"/>
    </source>
</evidence>
<dbReference type="EMBL" id="QGKX02001347">
    <property type="protein sequence ID" value="KAF3525924.1"/>
    <property type="molecule type" value="Genomic_DNA"/>
</dbReference>
<protein>
    <submittedName>
        <fullName evidence="2">Uncharacterized protein</fullName>
    </submittedName>
</protein>
<feature type="region of interest" description="Disordered" evidence="1">
    <location>
        <begin position="96"/>
        <end position="130"/>
    </location>
</feature>
<dbReference type="Proteomes" id="UP000712600">
    <property type="component" value="Unassembled WGS sequence"/>
</dbReference>
<feature type="compositionally biased region" description="Pro residues" evidence="1">
    <location>
        <begin position="175"/>
        <end position="185"/>
    </location>
</feature>
<accession>A0A8S9PWX5</accession>